<feature type="transmembrane region" description="Helical" evidence="1">
    <location>
        <begin position="192"/>
        <end position="211"/>
    </location>
</feature>
<keyword evidence="1" id="KW-1133">Transmembrane helix</keyword>
<dbReference type="InterPro" id="IPR003675">
    <property type="entry name" value="Rce1/LyrA-like_dom"/>
</dbReference>
<comment type="caution">
    <text evidence="3">The sequence shown here is derived from an EMBL/GenBank/DDBJ whole genome shotgun (WGS) entry which is preliminary data.</text>
</comment>
<evidence type="ECO:0000256" key="1">
    <source>
        <dbReference type="SAM" id="Phobius"/>
    </source>
</evidence>
<dbReference type="GO" id="GO:0080120">
    <property type="term" value="P:CAAX-box protein maturation"/>
    <property type="evidence" value="ECO:0007669"/>
    <property type="project" value="UniProtKB-ARBA"/>
</dbReference>
<name>A0A7W6NZ15_9SPHN</name>
<keyword evidence="1" id="KW-0472">Membrane</keyword>
<dbReference type="RefSeq" id="WP_184000256.1">
    <property type="nucleotide sequence ID" value="NZ_JACIEH010000004.1"/>
</dbReference>
<sequence length="258" mass="28431">MLAPLLLIATLALLLWAQRNDRRGFERFRTIEDTSERQRVFRRWAIRGCALYLGMPLAGLALLGRIHALWIFPHEFAPLLPYAPVFSLEDSAFLAPLLIGAFGGLVLGGGILILRSRRPAKAKRALDISPMVPRNRAERLHILPVILNAGVSEEVCFRLYVPLLATLCGAPAWAAFLAAALLFGWLHRYQGWLGVLLSGAVGTALAVFYVGAMELTLPIVVHLALNLNALLLRPAIQRHFRPRTAIDTDNTPVTPSPN</sequence>
<protein>
    <recommendedName>
        <fullName evidence="2">CAAX prenyl protease 2/Lysostaphin resistance protein A-like domain-containing protein</fullName>
    </recommendedName>
</protein>
<feature type="transmembrane region" description="Helical" evidence="1">
    <location>
        <begin position="159"/>
        <end position="185"/>
    </location>
</feature>
<dbReference type="AlphaFoldDB" id="A0A7W6NZ15"/>
<evidence type="ECO:0000313" key="4">
    <source>
        <dbReference type="Proteomes" id="UP000557392"/>
    </source>
</evidence>
<reference evidence="3 4" key="1">
    <citation type="submission" date="2020-08" db="EMBL/GenBank/DDBJ databases">
        <title>Genomic Encyclopedia of Type Strains, Phase IV (KMG-IV): sequencing the most valuable type-strain genomes for metagenomic binning, comparative biology and taxonomic classification.</title>
        <authorList>
            <person name="Goeker M."/>
        </authorList>
    </citation>
    <scope>NUCLEOTIDE SEQUENCE [LARGE SCALE GENOMIC DNA]</scope>
    <source>
        <strain evidence="3 4">DSM 101806</strain>
    </source>
</reference>
<dbReference type="Pfam" id="PF02517">
    <property type="entry name" value="Rce1-like"/>
    <property type="match status" value="1"/>
</dbReference>
<gene>
    <name evidence="3" type="ORF">GGR46_004487</name>
</gene>
<evidence type="ECO:0000259" key="2">
    <source>
        <dbReference type="Pfam" id="PF02517"/>
    </source>
</evidence>
<accession>A0A7W6NZ15</accession>
<evidence type="ECO:0000313" key="3">
    <source>
        <dbReference type="EMBL" id="MBB4100898.1"/>
    </source>
</evidence>
<organism evidence="3 4">
    <name type="scientific">Sphingomonas kyeonggiensis</name>
    <dbReference type="NCBI Taxonomy" id="1268553"/>
    <lineage>
        <taxon>Bacteria</taxon>
        <taxon>Pseudomonadati</taxon>
        <taxon>Pseudomonadota</taxon>
        <taxon>Alphaproteobacteria</taxon>
        <taxon>Sphingomonadales</taxon>
        <taxon>Sphingomonadaceae</taxon>
        <taxon>Sphingomonas</taxon>
    </lineage>
</organism>
<dbReference type="Proteomes" id="UP000557392">
    <property type="component" value="Unassembled WGS sequence"/>
</dbReference>
<feature type="transmembrane region" description="Helical" evidence="1">
    <location>
        <begin position="50"/>
        <end position="72"/>
    </location>
</feature>
<feature type="domain" description="CAAX prenyl protease 2/Lysostaphin resistance protein A-like" evidence="2">
    <location>
        <begin position="140"/>
        <end position="227"/>
    </location>
</feature>
<keyword evidence="1" id="KW-0812">Transmembrane</keyword>
<proteinExistence type="predicted"/>
<dbReference type="GO" id="GO:0004175">
    <property type="term" value="F:endopeptidase activity"/>
    <property type="evidence" value="ECO:0007669"/>
    <property type="project" value="UniProtKB-ARBA"/>
</dbReference>
<dbReference type="EMBL" id="JACIEH010000004">
    <property type="protein sequence ID" value="MBB4100898.1"/>
    <property type="molecule type" value="Genomic_DNA"/>
</dbReference>
<feature type="transmembrane region" description="Helical" evidence="1">
    <location>
        <begin position="93"/>
        <end position="114"/>
    </location>
</feature>
<keyword evidence="4" id="KW-1185">Reference proteome</keyword>